<feature type="coiled-coil region" evidence="1">
    <location>
        <begin position="85"/>
        <end position="112"/>
    </location>
</feature>
<keyword evidence="3" id="KW-1185">Reference proteome</keyword>
<reference evidence="2 3" key="1">
    <citation type="submission" date="2012-08" db="EMBL/GenBank/DDBJ databases">
        <title>Whole genome shotgun sequence of Austwickia chelonae NBRC 105200.</title>
        <authorList>
            <person name="Yoshida I."/>
            <person name="Hosoyama A."/>
            <person name="Tsuchikane K."/>
            <person name="Katsumata H."/>
            <person name="Ando Y."/>
            <person name="Ohji S."/>
            <person name="Hamada M."/>
            <person name="Tamura T."/>
            <person name="Yamazoe A."/>
            <person name="Yamazaki S."/>
            <person name="Fujita N."/>
        </authorList>
    </citation>
    <scope>NUCLEOTIDE SEQUENCE [LARGE SCALE GENOMIC DNA]</scope>
    <source>
        <strain evidence="2 3">NBRC 105200</strain>
    </source>
</reference>
<dbReference type="STRING" id="100225.SAMN05421595_2275"/>
<dbReference type="AlphaFoldDB" id="K6V8S8"/>
<keyword evidence="1" id="KW-0175">Coiled coil</keyword>
<accession>K6V8S8</accession>
<dbReference type="EMBL" id="BAGZ01000016">
    <property type="protein sequence ID" value="GAB78623.1"/>
    <property type="molecule type" value="Genomic_DNA"/>
</dbReference>
<sequence>MTRTSCPFNPFPGPWSTDIHILGDPGPGWDRLWTAGGQADRPRQDDPARFRAVQDDLGGGGVTTSSGAVVAELVQQAIRHAFEEIRSAGVRVEDLTQEVDRARRLLESAMTRVHWRSAAGEGCRREAEEIQRDLSRVVDECAQAVEFLRSFEARHGR</sequence>
<organism evidence="2 3">
    <name type="scientific">Austwickia chelonae NBRC 105200</name>
    <dbReference type="NCBI Taxonomy" id="1184607"/>
    <lineage>
        <taxon>Bacteria</taxon>
        <taxon>Bacillati</taxon>
        <taxon>Actinomycetota</taxon>
        <taxon>Actinomycetes</taxon>
        <taxon>Micrococcales</taxon>
        <taxon>Dermatophilaceae</taxon>
        <taxon>Austwickia</taxon>
    </lineage>
</organism>
<evidence type="ECO:0000313" key="2">
    <source>
        <dbReference type="EMBL" id="GAB78623.1"/>
    </source>
</evidence>
<evidence type="ECO:0000313" key="3">
    <source>
        <dbReference type="Proteomes" id="UP000008495"/>
    </source>
</evidence>
<comment type="caution">
    <text evidence="2">The sequence shown here is derived from an EMBL/GenBank/DDBJ whole genome shotgun (WGS) entry which is preliminary data.</text>
</comment>
<gene>
    <name evidence="2" type="ORF">AUCHE_16_00400</name>
</gene>
<dbReference type="Proteomes" id="UP000008495">
    <property type="component" value="Unassembled WGS sequence"/>
</dbReference>
<evidence type="ECO:0000256" key="1">
    <source>
        <dbReference type="SAM" id="Coils"/>
    </source>
</evidence>
<protein>
    <submittedName>
        <fullName evidence="2">Uncharacterized protein</fullName>
    </submittedName>
</protein>
<proteinExistence type="predicted"/>
<name>K6V8S8_9MICO</name>